<organism evidence="1 2">
    <name type="scientific">Ranid herpesvirus 2</name>
    <dbReference type="NCBI Taxonomy" id="389214"/>
    <lineage>
        <taxon>Viruses</taxon>
        <taxon>Duplodnaviria</taxon>
        <taxon>Heunggongvirae</taxon>
        <taxon>Peploviricota</taxon>
        <taxon>Herviviricetes</taxon>
        <taxon>Herpesvirales</taxon>
        <taxon>Alloherpesviridae</taxon>
        <taxon>Batravirus</taxon>
        <taxon>Batravirus ranidallo2</taxon>
    </lineage>
</organism>
<dbReference type="GeneID" id="5179429"/>
<protein>
    <submittedName>
        <fullName evidence="1">ORF56</fullName>
    </submittedName>
</protein>
<dbReference type="Proteomes" id="UP000120576">
    <property type="component" value="Genome"/>
</dbReference>
<evidence type="ECO:0000313" key="1">
    <source>
        <dbReference type="EMBL" id="ABG25656.1"/>
    </source>
</evidence>
<accession>Q14W50</accession>
<dbReference type="EMBL" id="DQ665652">
    <property type="protein sequence ID" value="ABG25656.1"/>
    <property type="molecule type" value="Genomic_DNA"/>
</dbReference>
<dbReference type="KEGG" id="vg:5179429"/>
<sequence length="285" mass="34012">MGCQLLYYLPKLGREEPACGRRTQPLHYLLRLVECGFQAESILRYERLSHGRERFFEVLGRPIQYYSTRMCALYVKVYYMSVDLQENFLLYTLKAQPDLREYLLRELELRDPAGRCCIEEYLVRMGVQASSRKRCDVLDMLEHIKVLYPAQPDALRLVLYVELLHDRICLLSFRVLREKMTAEGKGKVPKMRYVMMEYVRRYYSQTQRDHLGRVLSYDVPCHYDKLEKEGFTLQNAWHYSKNDCVNEECDCPRKNRLFYIPRRLRDPLVALNKGVAVENIPYYNI</sequence>
<evidence type="ECO:0000313" key="2">
    <source>
        <dbReference type="Proteomes" id="UP000120576"/>
    </source>
</evidence>
<name>Q14W50_9VIRU</name>
<proteinExistence type="predicted"/>
<dbReference type="RefSeq" id="YP_656564.1">
    <property type="nucleotide sequence ID" value="NC_008210.1"/>
</dbReference>
<reference evidence="1 2" key="1">
    <citation type="journal article" date="2006" name="J. Gen. Virol.">
        <title>Genome sequences of two frog herpesviruses.</title>
        <authorList>
            <person name="Davison A.J."/>
            <person name="Cunningham C."/>
            <person name="Sauerbier W."/>
            <person name="McKinnell R.G."/>
        </authorList>
    </citation>
    <scope>NUCLEOTIDE SEQUENCE [LARGE SCALE GENOMIC DNA]</scope>
    <source>
        <strain evidence="1">ATCC VR-568</strain>
    </source>
</reference>
<keyword evidence="2" id="KW-1185">Reference proteome</keyword>